<dbReference type="AlphaFoldDB" id="A0AB38XRQ0"/>
<evidence type="ECO:0000256" key="6">
    <source>
        <dbReference type="HAMAP-Rule" id="MF_02120"/>
    </source>
</evidence>
<dbReference type="InterPro" id="IPR022644">
    <property type="entry name" value="De-COase2_N"/>
</dbReference>
<comment type="subunit">
    <text evidence="6">Homodimer.</text>
</comment>
<evidence type="ECO:0000256" key="7">
    <source>
        <dbReference type="NCBIfam" id="TIGR01048"/>
    </source>
</evidence>
<feature type="binding site" evidence="6">
    <location>
        <position position="355"/>
    </location>
    <ligand>
        <name>substrate</name>
    </ligand>
</feature>
<keyword evidence="6" id="KW-0028">Amino-acid biosynthesis</keyword>
<dbReference type="GO" id="GO:0009089">
    <property type="term" value="P:lysine biosynthetic process via diaminopimelate"/>
    <property type="evidence" value="ECO:0007669"/>
    <property type="project" value="UniProtKB-UniRule"/>
</dbReference>
<comment type="pathway">
    <text evidence="6 9">Amino-acid biosynthesis; L-lysine biosynthesis via DAP pathway; L-lysine from DL-2,6-diaminopimelate: step 1/1.</text>
</comment>
<feature type="binding site" evidence="6">
    <location>
        <position position="268"/>
    </location>
    <ligand>
        <name>pyridoxal 5'-phosphate</name>
        <dbReference type="ChEBI" id="CHEBI:597326"/>
    </ligand>
</feature>
<dbReference type="Gene3D" id="3.20.20.10">
    <property type="entry name" value="Alanine racemase"/>
    <property type="match status" value="1"/>
</dbReference>
<dbReference type="PANTHER" id="PTHR43727:SF2">
    <property type="entry name" value="GROUP IV DECARBOXYLASE"/>
    <property type="match status" value="1"/>
</dbReference>
<dbReference type="CDD" id="cd06828">
    <property type="entry name" value="PLPDE_III_DapDC"/>
    <property type="match status" value="1"/>
</dbReference>
<evidence type="ECO:0000256" key="5">
    <source>
        <dbReference type="ARBA" id="ARBA00023239"/>
    </source>
</evidence>
<proteinExistence type="inferred from homology"/>
<dbReference type="Gene3D" id="2.40.37.10">
    <property type="entry name" value="Lyase, Ornithine Decarboxylase, Chain A, domain 1"/>
    <property type="match status" value="1"/>
</dbReference>
<feature type="active site" description="Proton donor" evidence="8">
    <location>
        <position position="386"/>
    </location>
</feature>
<dbReference type="NCBIfam" id="TIGR01048">
    <property type="entry name" value="lysA"/>
    <property type="match status" value="1"/>
</dbReference>
<evidence type="ECO:0000259" key="11">
    <source>
        <dbReference type="Pfam" id="PF02784"/>
    </source>
</evidence>
<evidence type="ECO:0000256" key="2">
    <source>
        <dbReference type="ARBA" id="ARBA00022793"/>
    </source>
</evidence>
<reference evidence="12" key="1">
    <citation type="submission" date="2023-01" db="EMBL/GenBank/DDBJ databases">
        <title>Comparative Genomic Analysis of the Clinically-Derived Winkia Strain NY0527 Provides Evidence into the Taxonomic Reassignment of Winkia neuii and Characterizes Their Virulence Traits.</title>
        <authorList>
            <person name="Cai X."/>
            <person name="Peng Y."/>
            <person name="Li M."/>
            <person name="Qiu Y."/>
            <person name="Wang Y."/>
            <person name="Xu L."/>
            <person name="Hou Q."/>
        </authorList>
    </citation>
    <scope>NUCLEOTIDE SEQUENCE</scope>
    <source>
        <strain evidence="12">NY0527</strain>
    </source>
</reference>
<dbReference type="GO" id="GO:0008836">
    <property type="term" value="F:diaminopimelate decarboxylase activity"/>
    <property type="evidence" value="ECO:0007669"/>
    <property type="project" value="UniProtKB-UniRule"/>
</dbReference>
<dbReference type="InterPro" id="IPR009006">
    <property type="entry name" value="Ala_racemase/Decarboxylase_C"/>
</dbReference>
<dbReference type="PRINTS" id="PR01181">
    <property type="entry name" value="DAPDCRBXLASE"/>
</dbReference>
<dbReference type="EC" id="4.1.1.20" evidence="6 7"/>
<accession>A0AB38XRQ0</accession>
<feature type="binding site" evidence="6">
    <location>
        <position position="416"/>
    </location>
    <ligand>
        <name>substrate</name>
    </ligand>
</feature>
<dbReference type="SUPFAM" id="SSF50621">
    <property type="entry name" value="Alanine racemase C-terminal domain-like"/>
    <property type="match status" value="1"/>
</dbReference>
<evidence type="ECO:0000256" key="8">
    <source>
        <dbReference type="PIRSR" id="PIRSR600183-50"/>
    </source>
</evidence>
<dbReference type="GO" id="GO:0030170">
    <property type="term" value="F:pyridoxal phosphate binding"/>
    <property type="evidence" value="ECO:0007669"/>
    <property type="project" value="UniProtKB-UniRule"/>
</dbReference>
<feature type="binding site" evidence="6">
    <location>
        <position position="359"/>
    </location>
    <ligand>
        <name>substrate</name>
    </ligand>
</feature>
<dbReference type="SUPFAM" id="SSF51419">
    <property type="entry name" value="PLP-binding barrel"/>
    <property type="match status" value="1"/>
</dbReference>
<dbReference type="RefSeq" id="WP_004806089.1">
    <property type="nucleotide sequence ID" value="NZ_CP116394.1"/>
</dbReference>
<dbReference type="PRINTS" id="PR01179">
    <property type="entry name" value="ODADCRBXLASE"/>
</dbReference>
<evidence type="ECO:0000256" key="1">
    <source>
        <dbReference type="ARBA" id="ARBA00001933"/>
    </source>
</evidence>
<keyword evidence="5 6" id="KW-0456">Lyase</keyword>
<feature type="domain" description="Orn/DAP/Arg decarboxylase 2 N-terminal" evidence="11">
    <location>
        <begin position="79"/>
        <end position="317"/>
    </location>
</feature>
<dbReference type="FunFam" id="3.20.20.10:FF:000003">
    <property type="entry name" value="Diaminopimelate decarboxylase"/>
    <property type="match status" value="1"/>
</dbReference>
<name>A0AB38XRQ0_9ACTO</name>
<dbReference type="InterPro" id="IPR022643">
    <property type="entry name" value="De-COase2_C"/>
</dbReference>
<dbReference type="EMBL" id="CP116394">
    <property type="protein sequence ID" value="WCE46844.1"/>
    <property type="molecule type" value="Genomic_DNA"/>
</dbReference>
<dbReference type="InterPro" id="IPR000183">
    <property type="entry name" value="Orn/DAP/Arg_de-COase"/>
</dbReference>
<dbReference type="Proteomes" id="UP001211044">
    <property type="component" value="Chromosome"/>
</dbReference>
<comment type="function">
    <text evidence="6">Specifically catalyzes the decarboxylation of meso-diaminopimelate (meso-DAP) to L-lysine.</text>
</comment>
<evidence type="ECO:0000256" key="3">
    <source>
        <dbReference type="ARBA" id="ARBA00022898"/>
    </source>
</evidence>
<keyword evidence="4 6" id="KW-0457">Lysine biosynthesis</keyword>
<dbReference type="Pfam" id="PF00278">
    <property type="entry name" value="Orn_DAP_Arg_deC"/>
    <property type="match status" value="1"/>
</dbReference>
<feature type="binding site" evidence="6">
    <location>
        <position position="387"/>
    </location>
    <ligand>
        <name>substrate</name>
    </ligand>
</feature>
<keyword evidence="2 6" id="KW-0210">Decarboxylase</keyword>
<dbReference type="Pfam" id="PF02784">
    <property type="entry name" value="Orn_Arg_deC_N"/>
    <property type="match status" value="1"/>
</dbReference>
<sequence>MTDLAALACPDPAQRPDLWPWSAAREDGALWVGGVSLIDVAKEYATPAYVWDEADFEGRCQVWAAAMAEAFWEGYGFSGAKVNYAGKAFLCADAVRAATRAGLGIDTASLGELSLALAAGAPASEIGLHGNNKGDRELELAIAAGIDRIIVDSLPEVAQVERIAAAAGKQARVMVRLTTGVHAGGHEYISTAHEDQKFGLSIATGQAEEVIDAIAQCDHLELVGLHSHIGSQILDLDAFAASASKVMAFRAKILEKGLAVGEVDLGGGYAIAYTGADPQAPTANEISLALAEAVKDACQKAGTDIPVISIEPGRSIAGPSQVMLYSVGTIKDVTIAQGQTRRYVSVDGGMSDNIRPALYGANYSATLANRISEAETVLCRVVGKHCESGDVVVNDVALPADLQAGDLLAVPAVGAYGRAMASNYNMLARPGVVGVRNGKWREIIKRETIEDLLAADKTLEK</sequence>
<dbReference type="KEGG" id="wne:PIG85_04125"/>
<feature type="binding site" evidence="6">
    <location>
        <position position="416"/>
    </location>
    <ligand>
        <name>pyridoxal 5'-phosphate</name>
        <dbReference type="ChEBI" id="CHEBI:597326"/>
    </ligand>
</feature>
<evidence type="ECO:0000256" key="4">
    <source>
        <dbReference type="ARBA" id="ARBA00023154"/>
    </source>
</evidence>
<evidence type="ECO:0000259" key="10">
    <source>
        <dbReference type="Pfam" id="PF00278"/>
    </source>
</evidence>
<keyword evidence="3 6" id="KW-0663">Pyridoxal phosphate</keyword>
<comment type="cofactor">
    <cofactor evidence="1 6 8 9">
        <name>pyridoxal 5'-phosphate</name>
        <dbReference type="ChEBI" id="CHEBI:597326"/>
    </cofactor>
</comment>
<feature type="domain" description="Orn/DAP/Arg decarboxylase 2 C-terminal" evidence="10">
    <location>
        <begin position="320"/>
        <end position="414"/>
    </location>
</feature>
<dbReference type="PANTHER" id="PTHR43727">
    <property type="entry name" value="DIAMINOPIMELATE DECARBOXYLASE"/>
    <property type="match status" value="1"/>
</dbReference>
<feature type="binding site" evidence="6">
    <location>
        <position position="314"/>
    </location>
    <ligand>
        <name>substrate</name>
    </ligand>
</feature>
<evidence type="ECO:0000256" key="9">
    <source>
        <dbReference type="RuleBase" id="RU003738"/>
    </source>
</evidence>
<evidence type="ECO:0000313" key="12">
    <source>
        <dbReference type="EMBL" id="WCE46844.1"/>
    </source>
</evidence>
<feature type="binding site" evidence="6">
    <location>
        <begin position="311"/>
        <end position="314"/>
    </location>
    <ligand>
        <name>pyridoxal 5'-phosphate</name>
        <dbReference type="ChEBI" id="CHEBI:597326"/>
    </ligand>
</feature>
<comment type="similarity">
    <text evidence="6">Belongs to the Orn/Lys/Arg decarboxylase class-II family. LysA subfamily.</text>
</comment>
<feature type="modified residue" description="N6-(pyridoxal phosphate)lysine" evidence="6 8">
    <location>
        <position position="87"/>
    </location>
</feature>
<organism evidence="12 13">
    <name type="scientific">Winkia neuii subsp. anitrata</name>
    <dbReference type="NCBI Taxonomy" id="29318"/>
    <lineage>
        <taxon>Bacteria</taxon>
        <taxon>Bacillati</taxon>
        <taxon>Actinomycetota</taxon>
        <taxon>Actinomycetes</taxon>
        <taxon>Actinomycetales</taxon>
        <taxon>Actinomycetaceae</taxon>
        <taxon>Winkia</taxon>
    </lineage>
</organism>
<dbReference type="HAMAP" id="MF_02120">
    <property type="entry name" value="LysA"/>
    <property type="match status" value="1"/>
</dbReference>
<comment type="catalytic activity">
    <reaction evidence="6 9">
        <text>meso-2,6-diaminopimelate + H(+) = L-lysine + CO2</text>
        <dbReference type="Rhea" id="RHEA:15101"/>
        <dbReference type="ChEBI" id="CHEBI:15378"/>
        <dbReference type="ChEBI" id="CHEBI:16526"/>
        <dbReference type="ChEBI" id="CHEBI:32551"/>
        <dbReference type="ChEBI" id="CHEBI:57791"/>
        <dbReference type="EC" id="4.1.1.20"/>
    </reaction>
</comment>
<protein>
    <recommendedName>
        <fullName evidence="6 7">Diaminopimelate decarboxylase</fullName>
        <shortName evidence="6">DAP decarboxylase</shortName>
        <shortName evidence="6">DAPDC</shortName>
        <ecNumber evidence="6 7">4.1.1.20</ecNumber>
    </recommendedName>
</protein>
<dbReference type="InterPro" id="IPR002986">
    <property type="entry name" value="DAP_deCOOHase_LysA"/>
</dbReference>
<evidence type="ECO:0000313" key="13">
    <source>
        <dbReference type="Proteomes" id="UP001211044"/>
    </source>
</evidence>
<gene>
    <name evidence="6 12" type="primary">lysA</name>
    <name evidence="12" type="ORF">PIG85_04125</name>
</gene>
<dbReference type="InterPro" id="IPR029066">
    <property type="entry name" value="PLP-binding_barrel"/>
</dbReference>